<dbReference type="AlphaFoldDB" id="A0A6V7RNF1"/>
<dbReference type="EMBL" id="CAJEWD010000008">
    <property type="protein sequence ID" value="CAD2079088.1"/>
    <property type="molecule type" value="Genomic_DNA"/>
</dbReference>
<comment type="caution">
    <text evidence="2">The sequence shown here is derived from an EMBL/GenBank/DDBJ whole genome shotgun (WGS) entry which is preliminary data.</text>
</comment>
<dbReference type="Gene3D" id="3.30.1330.30">
    <property type="match status" value="1"/>
</dbReference>
<dbReference type="InterPro" id="IPR029064">
    <property type="entry name" value="Ribosomal_eL30-like_sf"/>
</dbReference>
<dbReference type="Pfam" id="PF01248">
    <property type="entry name" value="Ribosomal_L7Ae"/>
    <property type="match status" value="1"/>
</dbReference>
<dbReference type="SUPFAM" id="SSF55315">
    <property type="entry name" value="L30e-like"/>
    <property type="match status" value="1"/>
</dbReference>
<proteinExistence type="predicted"/>
<dbReference type="Proteomes" id="UP000589351">
    <property type="component" value="Unassembled WGS sequence"/>
</dbReference>
<keyword evidence="3" id="KW-1185">Reference proteome</keyword>
<sequence length="98" mass="10706">MNDKILNYLGLATSAGKTVNGEEKTLEAVKSNKARLVFLAKDAGNSTTKRMNDKCQTYQVTIIDKYTNAELSQATGTFNRVTLAITDKGFAKAIKELT</sequence>
<accession>A0A6V7RNF1</accession>
<organism evidence="2 3">
    <name type="scientific">Jeotgalicoccus meleagridis</name>
    <dbReference type="NCBI Taxonomy" id="2759181"/>
    <lineage>
        <taxon>Bacteria</taxon>
        <taxon>Bacillati</taxon>
        <taxon>Bacillota</taxon>
        <taxon>Bacilli</taxon>
        <taxon>Bacillales</taxon>
        <taxon>Staphylococcaceae</taxon>
        <taxon>Jeotgalicoccus</taxon>
    </lineage>
</organism>
<keyword evidence="2" id="KW-0689">Ribosomal protein</keyword>
<feature type="domain" description="Ribosomal protein eL8/eL30/eS12/Gadd45" evidence="1">
    <location>
        <begin position="4"/>
        <end position="93"/>
    </location>
</feature>
<keyword evidence="2" id="KW-0687">Ribonucleoprotein</keyword>
<evidence type="ECO:0000313" key="2">
    <source>
        <dbReference type="EMBL" id="CAD2079088.1"/>
    </source>
</evidence>
<evidence type="ECO:0000313" key="3">
    <source>
        <dbReference type="Proteomes" id="UP000589351"/>
    </source>
</evidence>
<gene>
    <name evidence="2" type="primary">rplGA</name>
    <name evidence="2" type="ORF">JEODO184_01573</name>
</gene>
<reference evidence="2 3" key="1">
    <citation type="submission" date="2020-07" db="EMBL/GenBank/DDBJ databases">
        <authorList>
            <person name="Criscuolo A."/>
        </authorList>
    </citation>
    <scope>NUCLEOTIDE SEQUENCE [LARGE SCALE GENOMIC DNA]</scope>
    <source>
        <strain evidence="2">CIP111649</strain>
    </source>
</reference>
<dbReference type="RefSeq" id="WP_185126043.1">
    <property type="nucleotide sequence ID" value="NZ_CAJEWD010000008.1"/>
</dbReference>
<protein>
    <submittedName>
        <fullName evidence="2">Putative ribosomal protein YlxQ</fullName>
    </submittedName>
</protein>
<name>A0A6V7RNF1_9STAP</name>
<dbReference type="GO" id="GO:0005840">
    <property type="term" value="C:ribosome"/>
    <property type="evidence" value="ECO:0007669"/>
    <property type="project" value="UniProtKB-KW"/>
</dbReference>
<dbReference type="InterPro" id="IPR004038">
    <property type="entry name" value="Ribosomal_eL8/eL30/eS12/Gad45"/>
</dbReference>
<evidence type="ECO:0000259" key="1">
    <source>
        <dbReference type="Pfam" id="PF01248"/>
    </source>
</evidence>